<evidence type="ECO:0000259" key="3">
    <source>
        <dbReference type="Pfam" id="PF13490"/>
    </source>
</evidence>
<gene>
    <name evidence="4" type="ORF">CFRA_04480</name>
</gene>
<dbReference type="AlphaFoldDB" id="A0A1L7CS26"/>
<keyword evidence="5" id="KW-1185">Reference proteome</keyword>
<accession>A0A1L7CS26</accession>
<organism evidence="4 5">
    <name type="scientific">Corynebacterium frankenforstense DSM 45800</name>
    <dbReference type="NCBI Taxonomy" id="1437875"/>
    <lineage>
        <taxon>Bacteria</taxon>
        <taxon>Bacillati</taxon>
        <taxon>Actinomycetota</taxon>
        <taxon>Actinomycetes</taxon>
        <taxon>Mycobacteriales</taxon>
        <taxon>Corynebacteriaceae</taxon>
        <taxon>Corynebacterium</taxon>
    </lineage>
</organism>
<protein>
    <recommendedName>
        <fullName evidence="3">Putative zinc-finger domain-containing protein</fullName>
    </recommendedName>
</protein>
<dbReference type="InterPro" id="IPR027383">
    <property type="entry name" value="Znf_put"/>
</dbReference>
<dbReference type="KEGG" id="cfk:CFRA_04480"/>
<dbReference type="Gene3D" id="1.10.10.1320">
    <property type="entry name" value="Anti-sigma factor, zinc-finger domain"/>
    <property type="match status" value="1"/>
</dbReference>
<sequence length="111" mass="12029">MDHLGPEAVVSFVDGELTASALHRARVHLVHCPECRAEVRAQRRTSEVVHDSNFTSEVSMPADLFARLKSMAETGCPDGPDAAATPTPRPEGVLDRVETLLRAVRRGGRAD</sequence>
<dbReference type="Proteomes" id="UP000185434">
    <property type="component" value="Chromosome"/>
</dbReference>
<evidence type="ECO:0000256" key="1">
    <source>
        <dbReference type="ARBA" id="ARBA00023015"/>
    </source>
</evidence>
<feature type="domain" description="Putative zinc-finger" evidence="3">
    <location>
        <begin position="11"/>
        <end position="36"/>
    </location>
</feature>
<keyword evidence="2" id="KW-0804">Transcription</keyword>
<dbReference type="Pfam" id="PF13490">
    <property type="entry name" value="zf-HC2"/>
    <property type="match status" value="1"/>
</dbReference>
<dbReference type="InterPro" id="IPR041916">
    <property type="entry name" value="Anti_sigma_zinc_sf"/>
</dbReference>
<reference evidence="4 5" key="1">
    <citation type="submission" date="2014-08" db="EMBL/GenBank/DDBJ databases">
        <title>Complete genome sequence of Corynebacterium frankenforstense ST18(T) (=DSM 45800(T)), isolated from raw cow milk.</title>
        <authorList>
            <person name="Ruckert C."/>
            <person name="Albersmeier A."/>
            <person name="Winkler A."/>
            <person name="Lipski A."/>
            <person name="Kalinowski J."/>
        </authorList>
    </citation>
    <scope>NUCLEOTIDE SEQUENCE [LARGE SCALE GENOMIC DNA]</scope>
    <source>
        <strain evidence="4 5">ST18</strain>
    </source>
</reference>
<evidence type="ECO:0000256" key="2">
    <source>
        <dbReference type="ARBA" id="ARBA00023163"/>
    </source>
</evidence>
<dbReference type="OrthoDB" id="4425192at2"/>
<name>A0A1L7CS26_9CORY</name>
<dbReference type="EMBL" id="CP009247">
    <property type="protein sequence ID" value="APT88643.1"/>
    <property type="molecule type" value="Genomic_DNA"/>
</dbReference>
<proteinExistence type="predicted"/>
<evidence type="ECO:0000313" key="4">
    <source>
        <dbReference type="EMBL" id="APT88643.1"/>
    </source>
</evidence>
<keyword evidence="1" id="KW-0805">Transcription regulation</keyword>
<evidence type="ECO:0000313" key="5">
    <source>
        <dbReference type="Proteomes" id="UP000185434"/>
    </source>
</evidence>
<dbReference type="STRING" id="1437875.CFRA_04480"/>